<dbReference type="Proteomes" id="UP001152320">
    <property type="component" value="Chromosome 13"/>
</dbReference>
<evidence type="ECO:0000256" key="1">
    <source>
        <dbReference type="SAM" id="MobiDB-lite"/>
    </source>
</evidence>
<feature type="compositionally biased region" description="Basic and acidic residues" evidence="1">
    <location>
        <begin position="117"/>
        <end position="132"/>
    </location>
</feature>
<accession>A0A9Q1H129</accession>
<feature type="region of interest" description="Disordered" evidence="1">
    <location>
        <begin position="70"/>
        <end position="143"/>
    </location>
</feature>
<feature type="compositionally biased region" description="Polar residues" evidence="1">
    <location>
        <begin position="133"/>
        <end position="143"/>
    </location>
</feature>
<gene>
    <name evidence="2" type="ORF">HOLleu_27768</name>
</gene>
<protein>
    <submittedName>
        <fullName evidence="2">Uncharacterized protein</fullName>
    </submittedName>
</protein>
<proteinExistence type="predicted"/>
<reference evidence="2" key="1">
    <citation type="submission" date="2021-10" db="EMBL/GenBank/DDBJ databases">
        <title>Tropical sea cucumber genome reveals ecological adaptation and Cuvierian tubules defense mechanism.</title>
        <authorList>
            <person name="Chen T."/>
        </authorList>
    </citation>
    <scope>NUCLEOTIDE SEQUENCE</scope>
    <source>
        <strain evidence="2">Nanhai2018</strain>
        <tissue evidence="2">Muscle</tissue>
    </source>
</reference>
<evidence type="ECO:0000313" key="3">
    <source>
        <dbReference type="Proteomes" id="UP001152320"/>
    </source>
</evidence>
<keyword evidence="3" id="KW-1185">Reference proteome</keyword>
<feature type="compositionally biased region" description="Polar residues" evidence="1">
    <location>
        <begin position="75"/>
        <end position="95"/>
    </location>
</feature>
<evidence type="ECO:0000313" key="2">
    <source>
        <dbReference type="EMBL" id="KAJ8031137.1"/>
    </source>
</evidence>
<dbReference type="OrthoDB" id="10030726at2759"/>
<name>A0A9Q1H129_HOLLE</name>
<dbReference type="AlphaFoldDB" id="A0A9Q1H129"/>
<comment type="caution">
    <text evidence="2">The sequence shown here is derived from an EMBL/GenBank/DDBJ whole genome shotgun (WGS) entry which is preliminary data.</text>
</comment>
<organism evidence="2 3">
    <name type="scientific">Holothuria leucospilota</name>
    <name type="common">Black long sea cucumber</name>
    <name type="synonym">Mertensiothuria leucospilota</name>
    <dbReference type="NCBI Taxonomy" id="206669"/>
    <lineage>
        <taxon>Eukaryota</taxon>
        <taxon>Metazoa</taxon>
        <taxon>Echinodermata</taxon>
        <taxon>Eleutherozoa</taxon>
        <taxon>Echinozoa</taxon>
        <taxon>Holothuroidea</taxon>
        <taxon>Aspidochirotacea</taxon>
        <taxon>Aspidochirotida</taxon>
        <taxon>Holothuriidae</taxon>
        <taxon>Holothuria</taxon>
    </lineage>
</organism>
<sequence>MEGHSNYRLTCGALRWLLNFKNPEGQVSRWIEDLPIYDMEIQHSSGKLHQNTDALSRRPCEPCYHCNRQEEKELTTSSSSDNHPITHLQSDNNNEPIRRDVNLAVNYAEATDTTDVEQTKDQSTHNVDHRGNQAETTSQENPQ</sequence>
<dbReference type="EMBL" id="JAIZAY010000013">
    <property type="protein sequence ID" value="KAJ8031137.1"/>
    <property type="molecule type" value="Genomic_DNA"/>
</dbReference>